<feature type="transmembrane region" description="Helical" evidence="5">
    <location>
        <begin position="138"/>
        <end position="158"/>
    </location>
</feature>
<dbReference type="PANTHER" id="PTHR37422">
    <property type="entry name" value="TEICHURONIC ACID BIOSYNTHESIS PROTEIN TUAE"/>
    <property type="match status" value="1"/>
</dbReference>
<dbReference type="EMBL" id="MFAG01000023">
    <property type="protein sequence ID" value="OGD71758.1"/>
    <property type="molecule type" value="Genomic_DNA"/>
</dbReference>
<dbReference type="GO" id="GO:0016020">
    <property type="term" value="C:membrane"/>
    <property type="evidence" value="ECO:0007669"/>
    <property type="project" value="UniProtKB-SubCell"/>
</dbReference>
<feature type="transmembrane region" description="Helical" evidence="5">
    <location>
        <begin position="192"/>
        <end position="210"/>
    </location>
</feature>
<feature type="transmembrane region" description="Helical" evidence="5">
    <location>
        <begin position="401"/>
        <end position="419"/>
    </location>
</feature>
<evidence type="ECO:0000256" key="2">
    <source>
        <dbReference type="ARBA" id="ARBA00022692"/>
    </source>
</evidence>
<name>A0A1F5EWH1_9BACT</name>
<feature type="transmembrane region" description="Helical" evidence="5">
    <location>
        <begin position="114"/>
        <end position="131"/>
    </location>
</feature>
<keyword evidence="3 5" id="KW-1133">Transmembrane helix</keyword>
<dbReference type="InterPro" id="IPR051533">
    <property type="entry name" value="WaaL-like"/>
</dbReference>
<accession>A0A1F5EWH1</accession>
<dbReference type="AlphaFoldDB" id="A0A1F5EWH1"/>
<protein>
    <recommendedName>
        <fullName evidence="6">O-antigen ligase-related domain-containing protein</fullName>
    </recommendedName>
</protein>
<comment type="caution">
    <text evidence="7">The sequence shown here is derived from an EMBL/GenBank/DDBJ whole genome shotgun (WGS) entry which is preliminary data.</text>
</comment>
<dbReference type="InterPro" id="IPR007016">
    <property type="entry name" value="O-antigen_ligase-rel_domated"/>
</dbReference>
<feature type="transmembrane region" description="Helical" evidence="5">
    <location>
        <begin position="256"/>
        <end position="277"/>
    </location>
</feature>
<feature type="transmembrane region" description="Helical" evidence="5">
    <location>
        <begin position="12"/>
        <end position="30"/>
    </location>
</feature>
<evidence type="ECO:0000256" key="3">
    <source>
        <dbReference type="ARBA" id="ARBA00022989"/>
    </source>
</evidence>
<feature type="transmembrane region" description="Helical" evidence="5">
    <location>
        <begin position="78"/>
        <end position="108"/>
    </location>
</feature>
<reference evidence="7 8" key="1">
    <citation type="journal article" date="2016" name="Nat. Commun.">
        <title>Thousands of microbial genomes shed light on interconnected biogeochemical processes in an aquifer system.</title>
        <authorList>
            <person name="Anantharaman K."/>
            <person name="Brown C.T."/>
            <person name="Hug L.A."/>
            <person name="Sharon I."/>
            <person name="Castelle C.J."/>
            <person name="Probst A.J."/>
            <person name="Thomas B.C."/>
            <person name="Singh A."/>
            <person name="Wilkins M.J."/>
            <person name="Karaoz U."/>
            <person name="Brodie E.L."/>
            <person name="Williams K.H."/>
            <person name="Hubbard S.S."/>
            <person name="Banfield J.F."/>
        </authorList>
    </citation>
    <scope>NUCLEOTIDE SEQUENCE [LARGE SCALE GENOMIC DNA]</scope>
</reference>
<organism evidence="7 8">
    <name type="scientific">Candidatus Collierbacteria bacterium RIFCSPHIGHO2_01_FULL_50_25</name>
    <dbReference type="NCBI Taxonomy" id="1817722"/>
    <lineage>
        <taxon>Bacteria</taxon>
        <taxon>Candidatus Collieribacteriota</taxon>
    </lineage>
</organism>
<keyword evidence="2 5" id="KW-0812">Transmembrane</keyword>
<feature type="domain" description="O-antigen ligase-related" evidence="6">
    <location>
        <begin position="205"/>
        <end position="377"/>
    </location>
</feature>
<feature type="transmembrane region" description="Helical" evidence="5">
    <location>
        <begin position="369"/>
        <end position="389"/>
    </location>
</feature>
<comment type="subcellular location">
    <subcellularLocation>
        <location evidence="1">Membrane</location>
        <topology evidence="1">Multi-pass membrane protein</topology>
    </subcellularLocation>
</comment>
<evidence type="ECO:0000259" key="6">
    <source>
        <dbReference type="Pfam" id="PF04932"/>
    </source>
</evidence>
<gene>
    <name evidence="7" type="ORF">A2703_03145</name>
</gene>
<dbReference type="Proteomes" id="UP000177979">
    <property type="component" value="Unassembled WGS sequence"/>
</dbReference>
<evidence type="ECO:0000256" key="1">
    <source>
        <dbReference type="ARBA" id="ARBA00004141"/>
    </source>
</evidence>
<evidence type="ECO:0000256" key="4">
    <source>
        <dbReference type="ARBA" id="ARBA00023136"/>
    </source>
</evidence>
<evidence type="ECO:0000313" key="7">
    <source>
        <dbReference type="EMBL" id="OGD71758.1"/>
    </source>
</evidence>
<evidence type="ECO:0000313" key="8">
    <source>
        <dbReference type="Proteomes" id="UP000177979"/>
    </source>
</evidence>
<evidence type="ECO:0000256" key="5">
    <source>
        <dbReference type="SAM" id="Phobius"/>
    </source>
</evidence>
<feature type="transmembrane region" description="Helical" evidence="5">
    <location>
        <begin position="50"/>
        <end position="66"/>
    </location>
</feature>
<dbReference type="STRING" id="1817722.A2703_03145"/>
<keyword evidence="4 5" id="KW-0472">Membrane</keyword>
<proteinExistence type="predicted"/>
<sequence length="444" mass="48989">MQPHESRIGRLFANLLKYLTAAILIYIPLYPKFPLITLPGSSVAIRAEDFLILLAAFVFLGHFLVQKQKKLPPLGFQVIIYLLVGLVSSLSAILITKNVAPLIVILHLFRRLEYLLVFFFVYYVGVSGWLTRRFLFELILLPAVGVFLYGVAQIYFGAPVISTMNTEFAKGVALVLQPGVQLSSTFAGHYDLAIYLAMILAFLATLLTFTKKRIHQVGLLAGYVALIWLFTQAGSRIGLLGLTFSVGLVCLMRKKLALGFLLVAIIIGSVFTSPNMVRRINNILKVFQSQAQSSLSVKPALAAEKNLGEVLAETALRPIQQDVSTSIRFDVEWPRALRSLYKNPFLGTGYSSISLATDNEYLRALGETGLLGFLAFISILIALGRGLYLRYRKAKSNLDKVLTLGALGVFSVFLISAIFLDVFEASKIAILFWAFTGLAMSSRA</sequence>
<dbReference type="PANTHER" id="PTHR37422:SF13">
    <property type="entry name" value="LIPOPOLYSACCHARIDE BIOSYNTHESIS PROTEIN PA4999-RELATED"/>
    <property type="match status" value="1"/>
</dbReference>
<dbReference type="Pfam" id="PF04932">
    <property type="entry name" value="Wzy_C"/>
    <property type="match status" value="1"/>
</dbReference>
<feature type="transmembrane region" description="Helical" evidence="5">
    <location>
        <begin position="217"/>
        <end position="244"/>
    </location>
</feature>